<evidence type="ECO:0000313" key="3">
    <source>
        <dbReference type="Proteomes" id="UP000235672"/>
    </source>
</evidence>
<dbReference type="Proteomes" id="UP000235672">
    <property type="component" value="Unassembled WGS sequence"/>
</dbReference>
<proteinExistence type="predicted"/>
<keyword evidence="3" id="KW-1185">Reference proteome</keyword>
<name>A0A2J6PWI0_9HELO</name>
<gene>
    <name evidence="2" type="ORF">NA56DRAFT_647844</name>
</gene>
<feature type="chain" id="PRO_5014456061" evidence="1">
    <location>
        <begin position="16"/>
        <end position="60"/>
    </location>
</feature>
<organism evidence="2 3">
    <name type="scientific">Hyaloscypha hepaticicola</name>
    <dbReference type="NCBI Taxonomy" id="2082293"/>
    <lineage>
        <taxon>Eukaryota</taxon>
        <taxon>Fungi</taxon>
        <taxon>Dikarya</taxon>
        <taxon>Ascomycota</taxon>
        <taxon>Pezizomycotina</taxon>
        <taxon>Leotiomycetes</taxon>
        <taxon>Helotiales</taxon>
        <taxon>Hyaloscyphaceae</taxon>
        <taxon>Hyaloscypha</taxon>
    </lineage>
</organism>
<dbReference type="AlphaFoldDB" id="A0A2J6PWI0"/>
<keyword evidence="1" id="KW-0732">Signal</keyword>
<protein>
    <submittedName>
        <fullName evidence="2">Uncharacterized protein</fullName>
    </submittedName>
</protein>
<accession>A0A2J6PWI0</accession>
<evidence type="ECO:0000313" key="2">
    <source>
        <dbReference type="EMBL" id="PMD18378.1"/>
    </source>
</evidence>
<reference evidence="2 3" key="1">
    <citation type="submission" date="2016-05" db="EMBL/GenBank/DDBJ databases">
        <title>A degradative enzymes factory behind the ericoid mycorrhizal symbiosis.</title>
        <authorList>
            <consortium name="DOE Joint Genome Institute"/>
            <person name="Martino E."/>
            <person name="Morin E."/>
            <person name="Grelet G."/>
            <person name="Kuo A."/>
            <person name="Kohler A."/>
            <person name="Daghino S."/>
            <person name="Barry K."/>
            <person name="Choi C."/>
            <person name="Cichocki N."/>
            <person name="Clum A."/>
            <person name="Copeland A."/>
            <person name="Hainaut M."/>
            <person name="Haridas S."/>
            <person name="Labutti K."/>
            <person name="Lindquist E."/>
            <person name="Lipzen A."/>
            <person name="Khouja H.-R."/>
            <person name="Murat C."/>
            <person name="Ohm R."/>
            <person name="Olson A."/>
            <person name="Spatafora J."/>
            <person name="Veneault-Fourrey C."/>
            <person name="Henrissat B."/>
            <person name="Grigoriev I."/>
            <person name="Martin F."/>
            <person name="Perotto S."/>
        </authorList>
    </citation>
    <scope>NUCLEOTIDE SEQUENCE [LARGE SCALE GENOMIC DNA]</scope>
    <source>
        <strain evidence="2 3">UAMH 7357</strain>
    </source>
</reference>
<sequence>MVSLVFDILIYLSITLEVGEIYRKRQVKIFEIYITVSQRRTDPWPLQGPALSDELEVFAP</sequence>
<feature type="signal peptide" evidence="1">
    <location>
        <begin position="1"/>
        <end position="15"/>
    </location>
</feature>
<dbReference type="EMBL" id="KZ613494">
    <property type="protein sequence ID" value="PMD18378.1"/>
    <property type="molecule type" value="Genomic_DNA"/>
</dbReference>
<evidence type="ECO:0000256" key="1">
    <source>
        <dbReference type="SAM" id="SignalP"/>
    </source>
</evidence>